<evidence type="ECO:0000256" key="1">
    <source>
        <dbReference type="ARBA" id="ARBA00023125"/>
    </source>
</evidence>
<keyword evidence="1 2" id="KW-0238">DNA-binding</keyword>
<dbReference type="GeneID" id="74940149"/>
<dbReference type="GO" id="GO:0009295">
    <property type="term" value="C:nucleoid"/>
    <property type="evidence" value="ECO:0007669"/>
    <property type="project" value="TreeGrafter"/>
</dbReference>
<evidence type="ECO:0000256" key="4">
    <source>
        <dbReference type="SAM" id="MobiDB-lite"/>
    </source>
</evidence>
<protein>
    <recommendedName>
        <fullName evidence="2 3">Single-stranded DNA-binding protein</fullName>
        <shortName evidence="2">SSB</shortName>
    </recommendedName>
</protein>
<proteinExistence type="inferred from homology"/>
<dbReference type="SUPFAM" id="SSF50249">
    <property type="entry name" value="Nucleic acid-binding proteins"/>
    <property type="match status" value="1"/>
</dbReference>
<dbReference type="NCBIfam" id="TIGR00621">
    <property type="entry name" value="ssb"/>
    <property type="match status" value="1"/>
</dbReference>
<dbReference type="InterPro" id="IPR011344">
    <property type="entry name" value="ssDNA-bd"/>
</dbReference>
<dbReference type="PANTHER" id="PTHR10302">
    <property type="entry name" value="SINGLE-STRANDED DNA-BINDING PROTEIN"/>
    <property type="match status" value="1"/>
</dbReference>
<sequence>MASVNKVIIVGNLGRDPEMRTFPSGDQVANVTIATTDRWRDKNTGENKESTEWHRVVFNGRLAEIVGQYLRKGSQVYVEGSLRTRKWTDQATGQERYATEIRADSMQMLGSRQGMGGGNQNQGYGDDAGYGDNGGYEAQAPRRAPASAPRQAAPQQRMAPPAAAPAPMAPPPQRAASGFDDMDDDIPF</sequence>
<evidence type="ECO:0000313" key="6">
    <source>
        <dbReference type="Proteomes" id="UP001158297"/>
    </source>
</evidence>
<dbReference type="CDD" id="cd04496">
    <property type="entry name" value="SSB_OBF"/>
    <property type="match status" value="1"/>
</dbReference>
<dbReference type="HAMAP" id="MF_00984">
    <property type="entry name" value="SSB"/>
    <property type="match status" value="1"/>
</dbReference>
<comment type="function">
    <text evidence="2">Plays an important role in DNA replication, recombination and repair. Binds to ssDNA and to an array of partner proteins to recruit them to their sites of action during DNA metabolism.</text>
</comment>
<dbReference type="AlphaFoldDB" id="A0AA42HPU5"/>
<dbReference type="Pfam" id="PF00436">
    <property type="entry name" value="SSB"/>
    <property type="match status" value="1"/>
</dbReference>
<comment type="caution">
    <text evidence="2">Lacks conserved residue(s) required for the propagation of feature annotation.</text>
</comment>
<feature type="compositionally biased region" description="Low complexity" evidence="4">
    <location>
        <begin position="135"/>
        <end position="161"/>
    </location>
</feature>
<dbReference type="PIRSF" id="PIRSF002070">
    <property type="entry name" value="SSB"/>
    <property type="match status" value="1"/>
</dbReference>
<reference evidence="5" key="1">
    <citation type="submission" date="2022-09" db="EMBL/GenBank/DDBJ databases">
        <title>Intensive care unit water sources are persistently colonized with multi-drug resistant bacteria and are the site of extensive horizontal gene transfer of antibiotic resistance genes.</title>
        <authorList>
            <person name="Diorio-Toth L."/>
        </authorList>
    </citation>
    <scope>NUCLEOTIDE SEQUENCE</scope>
    <source>
        <strain evidence="5">GD04130</strain>
    </source>
</reference>
<dbReference type="EMBL" id="JAODZU010000002">
    <property type="protein sequence ID" value="MDH0362129.1"/>
    <property type="molecule type" value="Genomic_DNA"/>
</dbReference>
<dbReference type="InterPro" id="IPR000424">
    <property type="entry name" value="Primosome_PriB/ssb"/>
</dbReference>
<gene>
    <name evidence="5" type="primary">ssb</name>
    <name evidence="5" type="ORF">N7330_03510</name>
</gene>
<keyword evidence="2" id="KW-0235">DNA replication</keyword>
<dbReference type="InterPro" id="IPR012340">
    <property type="entry name" value="NA-bd_OB-fold"/>
</dbReference>
<dbReference type="PANTHER" id="PTHR10302:SF27">
    <property type="entry name" value="SINGLE-STRANDED DNA-BINDING PROTEIN"/>
    <property type="match status" value="1"/>
</dbReference>
<dbReference type="GO" id="GO:0006281">
    <property type="term" value="P:DNA repair"/>
    <property type="evidence" value="ECO:0007669"/>
    <property type="project" value="UniProtKB-UniRule"/>
</dbReference>
<dbReference type="GO" id="GO:0006310">
    <property type="term" value="P:DNA recombination"/>
    <property type="evidence" value="ECO:0007669"/>
    <property type="project" value="UniProtKB-UniRule"/>
</dbReference>
<comment type="subunit">
    <text evidence="2">Homotetramer.</text>
</comment>
<evidence type="ECO:0000256" key="3">
    <source>
        <dbReference type="PIRNR" id="PIRNR002070"/>
    </source>
</evidence>
<dbReference type="GO" id="GO:0006260">
    <property type="term" value="P:DNA replication"/>
    <property type="evidence" value="ECO:0007669"/>
    <property type="project" value="UniProtKB-UniRule"/>
</dbReference>
<dbReference type="Proteomes" id="UP001158297">
    <property type="component" value="Unassembled WGS sequence"/>
</dbReference>
<keyword evidence="2" id="KW-0234">DNA repair</keyword>
<dbReference type="Gene3D" id="2.40.50.140">
    <property type="entry name" value="Nucleic acid-binding proteins"/>
    <property type="match status" value="1"/>
</dbReference>
<accession>A0AA42HPU5</accession>
<evidence type="ECO:0000256" key="2">
    <source>
        <dbReference type="HAMAP-Rule" id="MF_00984"/>
    </source>
</evidence>
<dbReference type="PROSITE" id="PS50935">
    <property type="entry name" value="SSB"/>
    <property type="match status" value="1"/>
</dbReference>
<comment type="caution">
    <text evidence="5">The sequence shown here is derived from an EMBL/GenBank/DDBJ whole genome shotgun (WGS) entry which is preliminary data.</text>
</comment>
<feature type="compositionally biased region" description="Gly residues" evidence="4">
    <location>
        <begin position="113"/>
        <end position="134"/>
    </location>
</feature>
<dbReference type="GO" id="GO:0003697">
    <property type="term" value="F:single-stranded DNA binding"/>
    <property type="evidence" value="ECO:0007669"/>
    <property type="project" value="UniProtKB-UniRule"/>
</dbReference>
<keyword evidence="2" id="KW-0233">DNA recombination</keyword>
<feature type="region of interest" description="Disordered" evidence="4">
    <location>
        <begin position="109"/>
        <end position="188"/>
    </location>
</feature>
<keyword evidence="2" id="KW-0227">DNA damage</keyword>
<feature type="short sequence motif" description="Important for interaction with partner proteins" evidence="2">
    <location>
        <begin position="183"/>
        <end position="188"/>
    </location>
</feature>
<dbReference type="RefSeq" id="WP_045265880.1">
    <property type="nucleotide sequence ID" value="NZ_CP016603.1"/>
</dbReference>
<evidence type="ECO:0000313" key="5">
    <source>
        <dbReference type="EMBL" id="MDH0362129.1"/>
    </source>
</evidence>
<organism evidence="5 6">
    <name type="scientific">Comamonas aquatica</name>
    <dbReference type="NCBI Taxonomy" id="225991"/>
    <lineage>
        <taxon>Bacteria</taxon>
        <taxon>Pseudomonadati</taxon>
        <taxon>Pseudomonadota</taxon>
        <taxon>Betaproteobacteria</taxon>
        <taxon>Burkholderiales</taxon>
        <taxon>Comamonadaceae</taxon>
        <taxon>Comamonas</taxon>
    </lineage>
</organism>
<name>A0AA42HPU5_9BURK</name>
<feature type="compositionally biased region" description="Pro residues" evidence="4">
    <location>
        <begin position="162"/>
        <end position="173"/>
    </location>
</feature>